<comment type="caution">
    <text evidence="2">The sequence shown here is derived from an EMBL/GenBank/DDBJ whole genome shotgun (WGS) entry which is preliminary data.</text>
</comment>
<gene>
    <name evidence="2" type="ORF">EDC28_11411</name>
</gene>
<feature type="signal peptide" evidence="1">
    <location>
        <begin position="1"/>
        <end position="24"/>
    </location>
</feature>
<dbReference type="AlphaFoldDB" id="A0A3N1NUH5"/>
<accession>A0A3N1NUH5</accession>
<proteinExistence type="predicted"/>
<evidence type="ECO:0000313" key="3">
    <source>
        <dbReference type="Proteomes" id="UP000268033"/>
    </source>
</evidence>
<dbReference type="Pfam" id="PF16266">
    <property type="entry name" value="DUF4919"/>
    <property type="match status" value="1"/>
</dbReference>
<evidence type="ECO:0000256" key="1">
    <source>
        <dbReference type="SAM" id="SignalP"/>
    </source>
</evidence>
<dbReference type="EMBL" id="RJUL01000014">
    <property type="protein sequence ID" value="ROQ18858.1"/>
    <property type="molecule type" value="Genomic_DNA"/>
</dbReference>
<reference evidence="2 3" key="1">
    <citation type="submission" date="2018-11" db="EMBL/GenBank/DDBJ databases">
        <title>Genomic Encyclopedia of Type Strains, Phase IV (KMG-IV): sequencing the most valuable type-strain genomes for metagenomic binning, comparative biology and taxonomic classification.</title>
        <authorList>
            <person name="Goeker M."/>
        </authorList>
    </citation>
    <scope>NUCLEOTIDE SEQUENCE [LARGE SCALE GENOMIC DNA]</scope>
    <source>
        <strain evidence="2 3">DSM 21945</strain>
    </source>
</reference>
<dbReference type="Proteomes" id="UP000268033">
    <property type="component" value="Unassembled WGS sequence"/>
</dbReference>
<sequence length="211" mass="22924">MKKPLIGLALAALLSGCATTSKPAAPVAKAEPLTPLVTDWAAPADYDGMRKQLGWSDQYIARCEQGNPVKAMDEAMMAKQWQQAATLGQNWLPQCPVDMRVQFFTAIALDKLGQGAQSKAHFAWTKGLLDSVMASGNGKTPATALETISVAEEYNTLYLMQLQPKDQALVSGPIMCDRLTATSEDGEQVTLYFNPKAHFARLMKMISEGEK</sequence>
<dbReference type="PROSITE" id="PS51257">
    <property type="entry name" value="PROKAR_LIPOPROTEIN"/>
    <property type="match status" value="1"/>
</dbReference>
<organism evidence="2 3">
    <name type="scientific">Gallaecimonas pentaromativorans</name>
    <dbReference type="NCBI Taxonomy" id="584787"/>
    <lineage>
        <taxon>Bacteria</taxon>
        <taxon>Pseudomonadati</taxon>
        <taxon>Pseudomonadota</taxon>
        <taxon>Gammaproteobacteria</taxon>
        <taxon>Enterobacterales</taxon>
        <taxon>Gallaecimonadaceae</taxon>
        <taxon>Gallaecimonas</taxon>
    </lineage>
</organism>
<feature type="chain" id="PRO_5018237208" evidence="1">
    <location>
        <begin position="25"/>
        <end position="211"/>
    </location>
</feature>
<protein>
    <submittedName>
        <fullName evidence="2">Uncharacterized protein DUF4919</fullName>
    </submittedName>
</protein>
<name>A0A3N1NUH5_9GAMM</name>
<dbReference type="InterPro" id="IPR032578">
    <property type="entry name" value="DUF4919"/>
</dbReference>
<keyword evidence="1" id="KW-0732">Signal</keyword>
<dbReference type="STRING" id="584787.GCA_001247655_01309"/>
<evidence type="ECO:0000313" key="2">
    <source>
        <dbReference type="EMBL" id="ROQ18858.1"/>
    </source>
</evidence>
<dbReference type="RefSeq" id="WP_050660182.1">
    <property type="nucleotide sequence ID" value="NZ_JBLXAC010000029.1"/>
</dbReference>
<keyword evidence="3" id="KW-1185">Reference proteome</keyword>